<reference evidence="1 2" key="1">
    <citation type="submission" date="2021-01" db="EMBL/GenBank/DDBJ databases">
        <title>Whole genome shotgun sequence of Cellulomonas phragmiteti NBRC 110785.</title>
        <authorList>
            <person name="Komaki H."/>
            <person name="Tamura T."/>
        </authorList>
    </citation>
    <scope>NUCLEOTIDE SEQUENCE [LARGE SCALE GENOMIC DNA]</scope>
    <source>
        <strain evidence="1 2">NBRC 110785</strain>
    </source>
</reference>
<dbReference type="Proteomes" id="UP000614741">
    <property type="component" value="Unassembled WGS sequence"/>
</dbReference>
<evidence type="ECO:0008006" key="3">
    <source>
        <dbReference type="Google" id="ProtNLM"/>
    </source>
</evidence>
<organism evidence="1 2">
    <name type="scientific">Cellulomonas phragmiteti</name>
    <dbReference type="NCBI Taxonomy" id="478780"/>
    <lineage>
        <taxon>Bacteria</taxon>
        <taxon>Bacillati</taxon>
        <taxon>Actinomycetota</taxon>
        <taxon>Actinomycetes</taxon>
        <taxon>Micrococcales</taxon>
        <taxon>Cellulomonadaceae</taxon>
        <taxon>Cellulomonas</taxon>
    </lineage>
</organism>
<sequence>MADLEEARRAKDELKAALAGRAGVTAIGITPEADGYGLLVRVQDDAVRARSADVPSSVHGVHVHVRRSGPVTAQG</sequence>
<evidence type="ECO:0000313" key="1">
    <source>
        <dbReference type="EMBL" id="GIG41844.1"/>
    </source>
</evidence>
<proteinExistence type="predicted"/>
<gene>
    <name evidence="1" type="ORF">Cph01nite_36060</name>
</gene>
<dbReference type="EMBL" id="BONP01000040">
    <property type="protein sequence ID" value="GIG41844.1"/>
    <property type="molecule type" value="Genomic_DNA"/>
</dbReference>
<accession>A0ABQ4DR83</accession>
<evidence type="ECO:0000313" key="2">
    <source>
        <dbReference type="Proteomes" id="UP000614741"/>
    </source>
</evidence>
<protein>
    <recommendedName>
        <fullName evidence="3">BON domain-containing protein</fullName>
    </recommendedName>
</protein>
<keyword evidence="2" id="KW-1185">Reference proteome</keyword>
<name>A0ABQ4DR83_9CELL</name>
<comment type="caution">
    <text evidence="1">The sequence shown here is derived from an EMBL/GenBank/DDBJ whole genome shotgun (WGS) entry which is preliminary data.</text>
</comment>
<dbReference type="RefSeq" id="WP_203676360.1">
    <property type="nucleotide sequence ID" value="NZ_BONP01000040.1"/>
</dbReference>